<gene>
    <name evidence="22" type="ORF">SAMN05444171_6271</name>
</gene>
<sequence length="282" mass="30694">MQPLPNMRFAPDLLTSQVALVTGGGTGMGRATAIEMARCGADVVVLGRRAEPIEDCAKIIRELGRKAVAISTDIRLPDQIDSAMLRIKDEFGRLDILVNNAGGQFVTPARELNNKGFETVIRNNLIGSWQMTKAVADHFMLEHGGSIVFVTACVRSGLSGFVHTAAARGGVLAMMKTLAFEWAEFGIRLNCVAPGTIKTEGMDHYPIDPEQWLKLNRNVMGHMGDVGDISAAIIFLSSSLGKFVTGEEWYIDGGETLHLAHDARQMIDAVKFSRREPAVLKK</sequence>
<dbReference type="InterPro" id="IPR036291">
    <property type="entry name" value="NAD(P)-bd_dom_sf"/>
</dbReference>
<dbReference type="Proteomes" id="UP000183208">
    <property type="component" value="Unassembled WGS sequence"/>
</dbReference>
<dbReference type="InterPro" id="IPR052388">
    <property type="entry name" value="Peroxisomal_t2-enoyl-CoA_red"/>
</dbReference>
<keyword evidence="11" id="KW-0275">Fatty acid biosynthesis</keyword>
<dbReference type="GO" id="GO:0019166">
    <property type="term" value="F:trans-2-enoyl-CoA reductase (NADPH) activity"/>
    <property type="evidence" value="ECO:0007669"/>
    <property type="project" value="UniProtKB-EC"/>
</dbReference>
<comment type="catalytic activity">
    <reaction evidence="21">
        <text>(2E)-octenoyl-CoA + NADPH + H(+) = octanoyl-CoA + NADP(+)</text>
        <dbReference type="Rhea" id="RHEA:44952"/>
        <dbReference type="ChEBI" id="CHEBI:15378"/>
        <dbReference type="ChEBI" id="CHEBI:57386"/>
        <dbReference type="ChEBI" id="CHEBI:57783"/>
        <dbReference type="ChEBI" id="CHEBI:58349"/>
        <dbReference type="ChEBI" id="CHEBI:62242"/>
    </reaction>
    <physiologicalReaction direction="left-to-right" evidence="21">
        <dbReference type="Rhea" id="RHEA:44953"/>
    </physiologicalReaction>
</comment>
<dbReference type="PRINTS" id="PR00081">
    <property type="entry name" value="GDHRDH"/>
</dbReference>
<comment type="function">
    <text evidence="12">Participates in chain elongation of fatty acids. Catalyzes the reduction of trans-2-enoyl-CoAs of varying chain lengths from 6:1 to 16:1, having maximum activity with 10:1 CoA. Has no 2,4-dienoyl-CoA reductase activity.</text>
</comment>
<name>A0A1M7FQ81_9BRAD</name>
<keyword evidence="9" id="KW-0443">Lipid metabolism</keyword>
<keyword evidence="5" id="KW-0597">Phosphoprotein</keyword>
<evidence type="ECO:0000256" key="20">
    <source>
        <dbReference type="ARBA" id="ARBA00049386"/>
    </source>
</evidence>
<dbReference type="PRINTS" id="PR00080">
    <property type="entry name" value="SDRFAMILY"/>
</dbReference>
<evidence type="ECO:0000313" key="22">
    <source>
        <dbReference type="EMBL" id="SEE10508.1"/>
    </source>
</evidence>
<evidence type="ECO:0000256" key="1">
    <source>
        <dbReference type="ARBA" id="ARBA00004275"/>
    </source>
</evidence>
<evidence type="ECO:0000256" key="11">
    <source>
        <dbReference type="ARBA" id="ARBA00023160"/>
    </source>
</evidence>
<evidence type="ECO:0000256" key="6">
    <source>
        <dbReference type="ARBA" id="ARBA00022832"/>
    </source>
</evidence>
<comment type="pathway">
    <text evidence="2">Lipid metabolism.</text>
</comment>
<evidence type="ECO:0000256" key="19">
    <source>
        <dbReference type="ARBA" id="ARBA00049251"/>
    </source>
</evidence>
<dbReference type="PANTHER" id="PTHR24317">
    <property type="entry name" value="PEROXISOMAL TRANS-2-ENOYL-COA REDUCTASE"/>
    <property type="match status" value="1"/>
</dbReference>
<comment type="subcellular location">
    <subcellularLocation>
        <location evidence="1">Peroxisome</location>
    </subcellularLocation>
</comment>
<dbReference type="InterPro" id="IPR002347">
    <property type="entry name" value="SDR_fam"/>
</dbReference>
<dbReference type="EC" id="1.3.1.38" evidence="14"/>
<dbReference type="FunFam" id="3.40.50.720:FF:000084">
    <property type="entry name" value="Short-chain dehydrogenase reductase"/>
    <property type="match status" value="1"/>
</dbReference>
<evidence type="ECO:0000256" key="7">
    <source>
        <dbReference type="ARBA" id="ARBA00022857"/>
    </source>
</evidence>
<dbReference type="Pfam" id="PF13561">
    <property type="entry name" value="adh_short_C2"/>
    <property type="match status" value="1"/>
</dbReference>
<keyword evidence="4" id="KW-0444">Lipid biosynthesis</keyword>
<dbReference type="PANTHER" id="PTHR24317:SF7">
    <property type="entry name" value="PEROXISOMAL TRANS-2-ENOYL-COA REDUCTASE"/>
    <property type="match status" value="1"/>
</dbReference>
<evidence type="ECO:0000256" key="10">
    <source>
        <dbReference type="ARBA" id="ARBA00023140"/>
    </source>
</evidence>
<comment type="catalytic activity">
    <reaction evidence="16">
        <text>(2E)-dodecenoyl-CoA + NADPH + H(+) = dodecanoyl-CoA + NADP(+)</text>
        <dbReference type="Rhea" id="RHEA:44964"/>
        <dbReference type="ChEBI" id="CHEBI:15378"/>
        <dbReference type="ChEBI" id="CHEBI:57330"/>
        <dbReference type="ChEBI" id="CHEBI:57375"/>
        <dbReference type="ChEBI" id="CHEBI:57783"/>
        <dbReference type="ChEBI" id="CHEBI:58349"/>
    </reaction>
    <physiologicalReaction direction="left-to-right" evidence="16">
        <dbReference type="Rhea" id="RHEA:44965"/>
    </physiologicalReaction>
</comment>
<evidence type="ECO:0000256" key="16">
    <source>
        <dbReference type="ARBA" id="ARBA00047570"/>
    </source>
</evidence>
<keyword evidence="6" id="KW-0276">Fatty acid metabolism</keyword>
<evidence type="ECO:0000256" key="12">
    <source>
        <dbReference type="ARBA" id="ARBA00037124"/>
    </source>
</evidence>
<evidence type="ECO:0000313" key="23">
    <source>
        <dbReference type="Proteomes" id="UP000183208"/>
    </source>
</evidence>
<evidence type="ECO:0000256" key="8">
    <source>
        <dbReference type="ARBA" id="ARBA00023002"/>
    </source>
</evidence>
<evidence type="ECO:0000256" key="9">
    <source>
        <dbReference type="ARBA" id="ARBA00023098"/>
    </source>
</evidence>
<comment type="catalytic activity">
    <reaction evidence="19">
        <text>a (2E)-enoyl-CoA + NADPH + H(+) = a 2,3-saturated acyl-CoA + NADP(+)</text>
        <dbReference type="Rhea" id="RHEA:33763"/>
        <dbReference type="ChEBI" id="CHEBI:15378"/>
        <dbReference type="ChEBI" id="CHEBI:57783"/>
        <dbReference type="ChEBI" id="CHEBI:58349"/>
        <dbReference type="ChEBI" id="CHEBI:58856"/>
        <dbReference type="ChEBI" id="CHEBI:65111"/>
        <dbReference type="EC" id="1.3.1.38"/>
    </reaction>
    <physiologicalReaction direction="left-to-right" evidence="19">
        <dbReference type="Rhea" id="RHEA:33764"/>
    </physiologicalReaction>
</comment>
<evidence type="ECO:0000256" key="3">
    <source>
        <dbReference type="ARBA" id="ARBA00006484"/>
    </source>
</evidence>
<protein>
    <recommendedName>
        <fullName evidence="15">Peroxisomal trans-2-enoyl-CoA reductase</fullName>
        <ecNumber evidence="14">1.3.1.38</ecNumber>
    </recommendedName>
</protein>
<proteinExistence type="inferred from homology"/>
<evidence type="ECO:0000256" key="13">
    <source>
        <dbReference type="ARBA" id="ARBA00038622"/>
    </source>
</evidence>
<comment type="similarity">
    <text evidence="3">Belongs to the short-chain dehydrogenases/reductases (SDR) family.</text>
</comment>
<dbReference type="OrthoDB" id="9797020at2"/>
<comment type="subunit">
    <text evidence="13">Interacts with PEX5, probably required to target it into peroxisomes.</text>
</comment>
<dbReference type="RefSeq" id="WP_074827334.1">
    <property type="nucleotide sequence ID" value="NZ_FNTI01000001.1"/>
</dbReference>
<evidence type="ECO:0000256" key="17">
    <source>
        <dbReference type="ARBA" id="ARBA00048686"/>
    </source>
</evidence>
<dbReference type="AlphaFoldDB" id="A0A1M7FQ81"/>
<comment type="catalytic activity">
    <reaction evidence="17">
        <text>(2E)-tetradecenoyl-CoA + NADPH + H(+) = tetradecanoyl-CoA + NADP(+)</text>
        <dbReference type="Rhea" id="RHEA:44968"/>
        <dbReference type="ChEBI" id="CHEBI:15378"/>
        <dbReference type="ChEBI" id="CHEBI:57385"/>
        <dbReference type="ChEBI" id="CHEBI:57783"/>
        <dbReference type="ChEBI" id="CHEBI:58349"/>
        <dbReference type="ChEBI" id="CHEBI:61405"/>
    </reaction>
    <physiologicalReaction direction="left-to-right" evidence="17">
        <dbReference type="Rhea" id="RHEA:44969"/>
    </physiologicalReaction>
</comment>
<keyword evidence="10" id="KW-0576">Peroxisome</keyword>
<evidence type="ECO:0000256" key="18">
    <source>
        <dbReference type="ARBA" id="ARBA00049108"/>
    </source>
</evidence>
<comment type="catalytic activity">
    <reaction evidence="20">
        <text>(2E)-decenoyl-CoA + NADPH + H(+) = decanoyl-CoA + NADP(+)</text>
        <dbReference type="Rhea" id="RHEA:44960"/>
        <dbReference type="ChEBI" id="CHEBI:15378"/>
        <dbReference type="ChEBI" id="CHEBI:57783"/>
        <dbReference type="ChEBI" id="CHEBI:58349"/>
        <dbReference type="ChEBI" id="CHEBI:61406"/>
        <dbReference type="ChEBI" id="CHEBI:61430"/>
    </reaction>
    <physiologicalReaction direction="left-to-right" evidence="20">
        <dbReference type="Rhea" id="RHEA:44961"/>
    </physiologicalReaction>
</comment>
<evidence type="ECO:0000256" key="15">
    <source>
        <dbReference type="ARBA" id="ARBA00041063"/>
    </source>
</evidence>
<keyword evidence="8" id="KW-0560">Oxidoreductase</keyword>
<accession>A0A1M7FQ81</accession>
<comment type="catalytic activity">
    <reaction evidence="18">
        <text>(2E)-hexenoyl-CoA + NADPH + H(+) = hexanoyl-CoA + NADP(+)</text>
        <dbReference type="Rhea" id="RHEA:44956"/>
        <dbReference type="ChEBI" id="CHEBI:15378"/>
        <dbReference type="ChEBI" id="CHEBI:57783"/>
        <dbReference type="ChEBI" id="CHEBI:58349"/>
        <dbReference type="ChEBI" id="CHEBI:62077"/>
        <dbReference type="ChEBI" id="CHEBI:62620"/>
    </reaction>
    <physiologicalReaction direction="left-to-right" evidence="18">
        <dbReference type="Rhea" id="RHEA:44957"/>
    </physiologicalReaction>
</comment>
<dbReference type="GO" id="GO:0006633">
    <property type="term" value="P:fatty acid biosynthetic process"/>
    <property type="evidence" value="ECO:0007669"/>
    <property type="project" value="UniProtKB-KW"/>
</dbReference>
<dbReference type="Gene3D" id="3.40.50.720">
    <property type="entry name" value="NAD(P)-binding Rossmann-like Domain"/>
    <property type="match status" value="1"/>
</dbReference>
<dbReference type="SUPFAM" id="SSF51735">
    <property type="entry name" value="NAD(P)-binding Rossmann-fold domains"/>
    <property type="match status" value="1"/>
</dbReference>
<evidence type="ECO:0000256" key="5">
    <source>
        <dbReference type="ARBA" id="ARBA00022553"/>
    </source>
</evidence>
<reference evidence="22 23" key="1">
    <citation type="submission" date="2016-10" db="EMBL/GenBank/DDBJ databases">
        <authorList>
            <person name="de Groot N.N."/>
        </authorList>
    </citation>
    <scope>NUCLEOTIDE SEQUENCE [LARGE SCALE GENOMIC DNA]</scope>
    <source>
        <strain evidence="22 23">GAS522</strain>
    </source>
</reference>
<dbReference type="EMBL" id="FNTI01000001">
    <property type="protein sequence ID" value="SEE10508.1"/>
    <property type="molecule type" value="Genomic_DNA"/>
</dbReference>
<evidence type="ECO:0000256" key="21">
    <source>
        <dbReference type="ARBA" id="ARBA00049559"/>
    </source>
</evidence>
<evidence type="ECO:0000256" key="14">
    <source>
        <dbReference type="ARBA" id="ARBA00038849"/>
    </source>
</evidence>
<evidence type="ECO:0000256" key="2">
    <source>
        <dbReference type="ARBA" id="ARBA00005189"/>
    </source>
</evidence>
<organism evidence="22 23">
    <name type="scientific">Bradyrhizobium lablabi</name>
    <dbReference type="NCBI Taxonomy" id="722472"/>
    <lineage>
        <taxon>Bacteria</taxon>
        <taxon>Pseudomonadati</taxon>
        <taxon>Pseudomonadota</taxon>
        <taxon>Alphaproteobacteria</taxon>
        <taxon>Hyphomicrobiales</taxon>
        <taxon>Nitrobacteraceae</taxon>
        <taxon>Bradyrhizobium</taxon>
    </lineage>
</organism>
<evidence type="ECO:0000256" key="4">
    <source>
        <dbReference type="ARBA" id="ARBA00022516"/>
    </source>
</evidence>
<keyword evidence="7" id="KW-0521">NADP</keyword>